<dbReference type="InterPro" id="IPR005119">
    <property type="entry name" value="LysR_subst-bd"/>
</dbReference>
<dbReference type="FunFam" id="1.10.10.10:FF:000001">
    <property type="entry name" value="LysR family transcriptional regulator"/>
    <property type="match status" value="1"/>
</dbReference>
<dbReference type="GO" id="GO:0003700">
    <property type="term" value="F:DNA-binding transcription factor activity"/>
    <property type="evidence" value="ECO:0007669"/>
    <property type="project" value="InterPro"/>
</dbReference>
<evidence type="ECO:0000256" key="1">
    <source>
        <dbReference type="ARBA" id="ARBA00009437"/>
    </source>
</evidence>
<comment type="caution">
    <text evidence="7">The sequence shown here is derived from an EMBL/GenBank/DDBJ whole genome shotgun (WGS) entry which is preliminary data.</text>
</comment>
<keyword evidence="4" id="KW-0010">Activator</keyword>
<keyword evidence="8" id="KW-1185">Reference proteome</keyword>
<evidence type="ECO:0000256" key="2">
    <source>
        <dbReference type="ARBA" id="ARBA00023015"/>
    </source>
</evidence>
<sequence>MSVTLRQLRYLLAVAEHGQISRAAEAVHVSQPALSVQIRDMEAALGVVLLERLPRRVVLTPAGHEIVDHARRVMSELGALERSARVTSGLSGRLALGMIPTVAPYLIPAALPLLRAQNVGLDLRVREATTEELLNDLTMGRLDAAVVALPSGEDGLTEMPLFEDRFLLAGSSTRIEALLAEGRVPDPSSLTPRQLLLLDEGHCLADQALEACSLDRRDTRVDLGASSLSTLSGLVAGGFGLTFMPEIALAKELSAAPEMRLTRFPAPEPKRAIGLVRRESARGQGWFEDLWQLLKMAGEGLVAEGVAAARGACAGGGETA</sequence>
<dbReference type="PRINTS" id="PR00039">
    <property type="entry name" value="HTHLYSR"/>
</dbReference>
<dbReference type="Gene3D" id="3.40.190.10">
    <property type="entry name" value="Periplasmic binding protein-like II"/>
    <property type="match status" value="2"/>
</dbReference>
<accession>A0A2T0RQW5</accession>
<dbReference type="EMBL" id="PVTD01000004">
    <property type="protein sequence ID" value="PRY23584.1"/>
    <property type="molecule type" value="Genomic_DNA"/>
</dbReference>
<dbReference type="GO" id="GO:0003677">
    <property type="term" value="F:DNA binding"/>
    <property type="evidence" value="ECO:0007669"/>
    <property type="project" value="UniProtKB-KW"/>
</dbReference>
<dbReference type="Pfam" id="PF00126">
    <property type="entry name" value="HTH_1"/>
    <property type="match status" value="1"/>
</dbReference>
<dbReference type="PROSITE" id="PS50931">
    <property type="entry name" value="HTH_LYSR"/>
    <property type="match status" value="1"/>
</dbReference>
<feature type="domain" description="HTH lysR-type" evidence="6">
    <location>
        <begin position="3"/>
        <end position="60"/>
    </location>
</feature>
<keyword evidence="3" id="KW-0238">DNA-binding</keyword>
<dbReference type="Proteomes" id="UP000239480">
    <property type="component" value="Unassembled WGS sequence"/>
</dbReference>
<dbReference type="Pfam" id="PF03466">
    <property type="entry name" value="LysR_substrate"/>
    <property type="match status" value="1"/>
</dbReference>
<dbReference type="SUPFAM" id="SSF53850">
    <property type="entry name" value="Periplasmic binding protein-like II"/>
    <property type="match status" value="1"/>
</dbReference>
<gene>
    <name evidence="7" type="ORF">CLV78_10474</name>
</gene>
<dbReference type="SUPFAM" id="SSF46785">
    <property type="entry name" value="Winged helix' DNA-binding domain"/>
    <property type="match status" value="1"/>
</dbReference>
<dbReference type="InterPro" id="IPR036388">
    <property type="entry name" value="WH-like_DNA-bd_sf"/>
</dbReference>
<dbReference type="GO" id="GO:0032993">
    <property type="term" value="C:protein-DNA complex"/>
    <property type="evidence" value="ECO:0007669"/>
    <property type="project" value="TreeGrafter"/>
</dbReference>
<evidence type="ECO:0000256" key="3">
    <source>
        <dbReference type="ARBA" id="ARBA00023125"/>
    </source>
</evidence>
<proteinExistence type="inferred from homology"/>
<dbReference type="OrthoDB" id="9775392at2"/>
<reference evidence="7 8" key="1">
    <citation type="submission" date="2018-03" db="EMBL/GenBank/DDBJ databases">
        <title>Genomic Encyclopedia of Archaeal and Bacterial Type Strains, Phase II (KMG-II): from individual species to whole genera.</title>
        <authorList>
            <person name="Goeker M."/>
        </authorList>
    </citation>
    <scope>NUCLEOTIDE SEQUENCE [LARGE SCALE GENOMIC DNA]</scope>
    <source>
        <strain evidence="7 8">DSM 29328</strain>
    </source>
</reference>
<keyword evidence="5" id="KW-0804">Transcription</keyword>
<evidence type="ECO:0000259" key="6">
    <source>
        <dbReference type="PROSITE" id="PS50931"/>
    </source>
</evidence>
<evidence type="ECO:0000313" key="7">
    <source>
        <dbReference type="EMBL" id="PRY23584.1"/>
    </source>
</evidence>
<name>A0A2T0RQW5_9RHOB</name>
<dbReference type="Gene3D" id="1.10.10.10">
    <property type="entry name" value="Winged helix-like DNA-binding domain superfamily/Winged helix DNA-binding domain"/>
    <property type="match status" value="1"/>
</dbReference>
<evidence type="ECO:0000313" key="8">
    <source>
        <dbReference type="Proteomes" id="UP000239480"/>
    </source>
</evidence>
<dbReference type="CDD" id="cd08411">
    <property type="entry name" value="PBP2_OxyR"/>
    <property type="match status" value="1"/>
</dbReference>
<dbReference type="InterPro" id="IPR036390">
    <property type="entry name" value="WH_DNA-bd_sf"/>
</dbReference>
<organism evidence="7 8">
    <name type="scientific">Aliiruegeria haliotis</name>
    <dbReference type="NCBI Taxonomy" id="1280846"/>
    <lineage>
        <taxon>Bacteria</taxon>
        <taxon>Pseudomonadati</taxon>
        <taxon>Pseudomonadota</taxon>
        <taxon>Alphaproteobacteria</taxon>
        <taxon>Rhodobacterales</taxon>
        <taxon>Roseobacteraceae</taxon>
        <taxon>Aliiruegeria</taxon>
    </lineage>
</organism>
<evidence type="ECO:0000256" key="4">
    <source>
        <dbReference type="ARBA" id="ARBA00023159"/>
    </source>
</evidence>
<dbReference type="AlphaFoldDB" id="A0A2T0RQW5"/>
<keyword evidence="2" id="KW-0805">Transcription regulation</keyword>
<comment type="similarity">
    <text evidence="1">Belongs to the LysR transcriptional regulatory family.</text>
</comment>
<dbReference type="InterPro" id="IPR000847">
    <property type="entry name" value="LysR_HTH_N"/>
</dbReference>
<protein>
    <submittedName>
        <fullName evidence="7">LysR family transcriptional regulator</fullName>
    </submittedName>
</protein>
<dbReference type="PANTHER" id="PTHR30346:SF26">
    <property type="entry name" value="HYDROGEN PEROXIDE-INDUCIBLE GENES ACTIVATOR"/>
    <property type="match status" value="1"/>
</dbReference>
<dbReference type="PANTHER" id="PTHR30346">
    <property type="entry name" value="TRANSCRIPTIONAL DUAL REGULATOR HCAR-RELATED"/>
    <property type="match status" value="1"/>
</dbReference>
<dbReference type="RefSeq" id="WP_106204985.1">
    <property type="nucleotide sequence ID" value="NZ_PVTD01000004.1"/>
</dbReference>
<evidence type="ECO:0000256" key="5">
    <source>
        <dbReference type="ARBA" id="ARBA00023163"/>
    </source>
</evidence>